<dbReference type="GO" id="GO:0016853">
    <property type="term" value="F:isomerase activity"/>
    <property type="evidence" value="ECO:0007669"/>
    <property type="project" value="UniProtKB-KW"/>
</dbReference>
<dbReference type="InterPro" id="IPR007197">
    <property type="entry name" value="rSAM"/>
</dbReference>
<evidence type="ECO:0000256" key="7">
    <source>
        <dbReference type="ARBA" id="ARBA00022898"/>
    </source>
</evidence>
<gene>
    <name evidence="10" type="primary">epmB</name>
    <name evidence="10" type="ORF">ENSA7_31010</name>
</gene>
<dbReference type="SUPFAM" id="SSF102114">
    <property type="entry name" value="Radical SAM enzymes"/>
    <property type="match status" value="1"/>
</dbReference>
<evidence type="ECO:0000256" key="3">
    <source>
        <dbReference type="ARBA" id="ARBA00008703"/>
    </source>
</evidence>
<proteinExistence type="inferred from homology"/>
<comment type="caution">
    <text evidence="10">The sequence shown here is derived from an EMBL/GenBank/DDBJ whole genome shotgun (WGS) entry which is preliminary data.</text>
</comment>
<evidence type="ECO:0000256" key="9">
    <source>
        <dbReference type="ARBA" id="ARBA00023014"/>
    </source>
</evidence>
<dbReference type="CDD" id="cd01335">
    <property type="entry name" value="Radical_SAM"/>
    <property type="match status" value="1"/>
</dbReference>
<evidence type="ECO:0000313" key="11">
    <source>
        <dbReference type="Proteomes" id="UP000238823"/>
    </source>
</evidence>
<dbReference type="PANTHER" id="PTHR30538">
    <property type="entry name" value="LYSINE 2,3-AMINOMUTASE-RELATED"/>
    <property type="match status" value="1"/>
</dbReference>
<dbReference type="EC" id="5.4.3.-" evidence="10"/>
<dbReference type="Gene3D" id="3.20.20.70">
    <property type="entry name" value="Aldolase class I"/>
    <property type="match status" value="1"/>
</dbReference>
<evidence type="ECO:0000256" key="5">
    <source>
        <dbReference type="ARBA" id="ARBA00022691"/>
    </source>
</evidence>
<evidence type="ECO:0000256" key="8">
    <source>
        <dbReference type="ARBA" id="ARBA00023004"/>
    </source>
</evidence>
<dbReference type="GO" id="GO:0046872">
    <property type="term" value="F:metal ion binding"/>
    <property type="evidence" value="ECO:0007669"/>
    <property type="project" value="UniProtKB-KW"/>
</dbReference>
<dbReference type="GO" id="GO:0051539">
    <property type="term" value="F:4 iron, 4 sulfur cluster binding"/>
    <property type="evidence" value="ECO:0007669"/>
    <property type="project" value="UniProtKB-KW"/>
</dbReference>
<keyword evidence="8" id="KW-0408">Iron</keyword>
<dbReference type="Proteomes" id="UP000238823">
    <property type="component" value="Unassembled WGS sequence"/>
</dbReference>
<sequence length="451" mass="50850">MSSVSTFEPSRFRAITRANVGRLPEWAGLPAELERAIRVVSTVLPFKTNHYVVRELIDWARVPDDPMFQMTFVQREMLSSADYAQMAALVDGGAPSAQIKAAADEVRLRLNPHPGGQLTHNVPSLNGRRLPGMQHKYRNTLLFFPGQGQTCHAYCTFCFRWAQFVGLTDMKFEARETADLTAYLRAHPEVGEVLVTGGDPLVMGASTLERYLEPLLAPEFEHVDVRIGTKSVAYWPQRFVTDPDADALLRVFERVTASGRHLSIMGHYAHPRELGTAIAQRAIARIRSTGAQIRMQAPLLRHINDDPQTWAQLWTAGVRLGCVPYYMFVERDTGPQDYFQVPLARAWQVFREAYQQVGGLARTVRGPSMSTFAGKIAIDGVADVAGERVFALSFLQARDPAWVRQPFYAKYDRRAAWFDELRPAFGDQRFFFESAPNRLRAAPGRRLDVIH</sequence>
<evidence type="ECO:0000313" key="10">
    <source>
        <dbReference type="EMBL" id="PRQ07388.1"/>
    </source>
</evidence>
<reference evidence="10 11" key="1">
    <citation type="submission" date="2018-03" db="EMBL/GenBank/DDBJ databases">
        <title>Draft Genome Sequences of the Obligatory Marine Myxobacteria Enhygromyxa salina SWB007.</title>
        <authorList>
            <person name="Poehlein A."/>
            <person name="Moghaddam J.A."/>
            <person name="Harms H."/>
            <person name="Alanjari M."/>
            <person name="Koenig G.M."/>
            <person name="Daniel R."/>
            <person name="Schaeberle T.F."/>
        </authorList>
    </citation>
    <scope>NUCLEOTIDE SEQUENCE [LARGE SCALE GENOMIC DNA]</scope>
    <source>
        <strain evidence="10 11">SWB007</strain>
    </source>
</reference>
<protein>
    <submittedName>
        <fullName evidence="10">L-lysine 2,3-aminomutase</fullName>
        <ecNumber evidence="10">5.4.3.-</ecNumber>
    </submittedName>
</protein>
<dbReference type="InterPro" id="IPR058240">
    <property type="entry name" value="rSAM_sf"/>
</dbReference>
<keyword evidence="9" id="KW-0411">Iron-sulfur</keyword>
<evidence type="ECO:0000256" key="2">
    <source>
        <dbReference type="ARBA" id="ARBA00001966"/>
    </source>
</evidence>
<dbReference type="SFLD" id="SFLDG01070">
    <property type="entry name" value="PLP-dependent"/>
    <property type="match status" value="1"/>
</dbReference>
<dbReference type="AlphaFoldDB" id="A0A2S9YQN6"/>
<keyword evidence="10" id="KW-0413">Isomerase</keyword>
<evidence type="ECO:0000256" key="6">
    <source>
        <dbReference type="ARBA" id="ARBA00022723"/>
    </source>
</evidence>
<dbReference type="EMBL" id="PVNL01000057">
    <property type="protein sequence ID" value="PRQ07388.1"/>
    <property type="molecule type" value="Genomic_DNA"/>
</dbReference>
<dbReference type="InterPro" id="IPR003739">
    <property type="entry name" value="Lys_aminomutase/Glu_NH3_mut"/>
</dbReference>
<evidence type="ECO:0000256" key="4">
    <source>
        <dbReference type="ARBA" id="ARBA00022485"/>
    </source>
</evidence>
<keyword evidence="5" id="KW-0949">S-adenosyl-L-methionine</keyword>
<accession>A0A2S9YQN6</accession>
<dbReference type="InterPro" id="IPR013785">
    <property type="entry name" value="Aldolase_TIM"/>
</dbReference>
<dbReference type="SFLD" id="SFLDS00029">
    <property type="entry name" value="Radical_SAM"/>
    <property type="match status" value="1"/>
</dbReference>
<organism evidence="10 11">
    <name type="scientific">Enhygromyxa salina</name>
    <dbReference type="NCBI Taxonomy" id="215803"/>
    <lineage>
        <taxon>Bacteria</taxon>
        <taxon>Pseudomonadati</taxon>
        <taxon>Myxococcota</taxon>
        <taxon>Polyangia</taxon>
        <taxon>Nannocystales</taxon>
        <taxon>Nannocystaceae</taxon>
        <taxon>Enhygromyxa</taxon>
    </lineage>
</organism>
<dbReference type="PANTHER" id="PTHR30538:SF0">
    <property type="entry name" value="L-LYSINE 2,3-AMINOMUTASE AQ_1632-RELATED"/>
    <property type="match status" value="1"/>
</dbReference>
<comment type="cofactor">
    <cofactor evidence="1">
        <name>pyridoxal 5'-phosphate</name>
        <dbReference type="ChEBI" id="CHEBI:597326"/>
    </cofactor>
</comment>
<comment type="similarity">
    <text evidence="3">Belongs to the radical SAM superfamily. KamA family.</text>
</comment>
<keyword evidence="6" id="KW-0479">Metal-binding</keyword>
<keyword evidence="7" id="KW-0663">Pyridoxal phosphate</keyword>
<keyword evidence="4" id="KW-0004">4Fe-4S</keyword>
<evidence type="ECO:0000256" key="1">
    <source>
        <dbReference type="ARBA" id="ARBA00001933"/>
    </source>
</evidence>
<comment type="cofactor">
    <cofactor evidence="2">
        <name>[4Fe-4S] cluster</name>
        <dbReference type="ChEBI" id="CHEBI:49883"/>
    </cofactor>
</comment>
<name>A0A2S9YQN6_9BACT</name>